<comment type="caution">
    <text evidence="1">The sequence shown here is derived from an EMBL/GenBank/DDBJ whole genome shotgun (WGS) entry which is preliminary data.</text>
</comment>
<organism evidence="1 2">
    <name type="scientific">Tegillarca granosa</name>
    <name type="common">Malaysian cockle</name>
    <name type="synonym">Anadara granosa</name>
    <dbReference type="NCBI Taxonomy" id="220873"/>
    <lineage>
        <taxon>Eukaryota</taxon>
        <taxon>Metazoa</taxon>
        <taxon>Spiralia</taxon>
        <taxon>Lophotrochozoa</taxon>
        <taxon>Mollusca</taxon>
        <taxon>Bivalvia</taxon>
        <taxon>Autobranchia</taxon>
        <taxon>Pteriomorphia</taxon>
        <taxon>Arcoida</taxon>
        <taxon>Arcoidea</taxon>
        <taxon>Arcidae</taxon>
        <taxon>Tegillarca</taxon>
    </lineage>
</organism>
<dbReference type="EMBL" id="JARBDR010000736">
    <property type="protein sequence ID" value="KAJ8307739.1"/>
    <property type="molecule type" value="Genomic_DNA"/>
</dbReference>
<protein>
    <submittedName>
        <fullName evidence="1">Uncharacterized protein</fullName>
    </submittedName>
</protein>
<sequence length="60" mass="6643">MAGTTEAGNQFTCYASRCNTVNSVRNMYKKSLVIQMQRARIIAYSSTDSETETETARGIS</sequence>
<keyword evidence="2" id="KW-1185">Reference proteome</keyword>
<name>A0ABQ9ERT8_TEGGR</name>
<dbReference type="Proteomes" id="UP001217089">
    <property type="component" value="Unassembled WGS sequence"/>
</dbReference>
<evidence type="ECO:0000313" key="2">
    <source>
        <dbReference type="Proteomes" id="UP001217089"/>
    </source>
</evidence>
<evidence type="ECO:0000313" key="1">
    <source>
        <dbReference type="EMBL" id="KAJ8307739.1"/>
    </source>
</evidence>
<reference evidence="1 2" key="1">
    <citation type="submission" date="2022-12" db="EMBL/GenBank/DDBJ databases">
        <title>Chromosome-level genome of Tegillarca granosa.</title>
        <authorList>
            <person name="Kim J."/>
        </authorList>
    </citation>
    <scope>NUCLEOTIDE SEQUENCE [LARGE SCALE GENOMIC DNA]</scope>
    <source>
        <strain evidence="1">Teg-2019</strain>
        <tissue evidence="1">Adductor muscle</tissue>
    </source>
</reference>
<accession>A0ABQ9ERT8</accession>
<proteinExistence type="predicted"/>
<gene>
    <name evidence="1" type="ORF">KUTeg_014710</name>
</gene>